<feature type="transmembrane region" description="Helical" evidence="1">
    <location>
        <begin position="70"/>
        <end position="89"/>
    </location>
</feature>
<comment type="caution">
    <text evidence="3">The sequence shown here is derived from an EMBL/GenBank/DDBJ whole genome shotgun (WGS) entry which is preliminary data.</text>
</comment>
<gene>
    <name evidence="3" type="ORF">PMAYCL1PPCAC_16367</name>
</gene>
<proteinExistence type="predicted"/>
<sequence>MCFICAFSFVAVVLASAPLFLSVQIRWLEETTKCNDEGNNLRMIPFIAESDLIYANDCLLLRLTYISSGILFNALPFILLICFSIGLITQLRAVILRIL</sequence>
<evidence type="ECO:0008006" key="5">
    <source>
        <dbReference type="Google" id="ProtNLM"/>
    </source>
</evidence>
<dbReference type="Proteomes" id="UP001328107">
    <property type="component" value="Unassembled WGS sequence"/>
</dbReference>
<evidence type="ECO:0000313" key="4">
    <source>
        <dbReference type="Proteomes" id="UP001328107"/>
    </source>
</evidence>
<keyword evidence="1" id="KW-1133">Transmembrane helix</keyword>
<keyword evidence="1" id="KW-0472">Membrane</keyword>
<dbReference type="InterPro" id="IPR053219">
    <property type="entry name" value="GPCR_Dmsr-1"/>
</dbReference>
<keyword evidence="4" id="KW-1185">Reference proteome</keyword>
<keyword evidence="1" id="KW-0812">Transmembrane</keyword>
<dbReference type="PANTHER" id="PTHR46273">
    <property type="entry name" value="MYOSUPPRESSIN RECEPTOR 1, ISOFORM B-RELATED"/>
    <property type="match status" value="1"/>
</dbReference>
<dbReference type="EMBL" id="BTRK01000004">
    <property type="protein sequence ID" value="GMR46172.1"/>
    <property type="molecule type" value="Genomic_DNA"/>
</dbReference>
<organism evidence="3 4">
    <name type="scientific">Pristionchus mayeri</name>
    <dbReference type="NCBI Taxonomy" id="1317129"/>
    <lineage>
        <taxon>Eukaryota</taxon>
        <taxon>Metazoa</taxon>
        <taxon>Ecdysozoa</taxon>
        <taxon>Nematoda</taxon>
        <taxon>Chromadorea</taxon>
        <taxon>Rhabditida</taxon>
        <taxon>Rhabditina</taxon>
        <taxon>Diplogasteromorpha</taxon>
        <taxon>Diplogasteroidea</taxon>
        <taxon>Neodiplogasteridae</taxon>
        <taxon>Pristionchus</taxon>
    </lineage>
</organism>
<reference evidence="4" key="1">
    <citation type="submission" date="2022-10" db="EMBL/GenBank/DDBJ databases">
        <title>Genome assembly of Pristionchus species.</title>
        <authorList>
            <person name="Yoshida K."/>
            <person name="Sommer R.J."/>
        </authorList>
    </citation>
    <scope>NUCLEOTIDE SEQUENCE [LARGE SCALE GENOMIC DNA]</scope>
    <source>
        <strain evidence="4">RS5460</strain>
    </source>
</reference>
<feature type="chain" id="PRO_5043001547" description="G protein-coupled receptor" evidence="2">
    <location>
        <begin position="16"/>
        <end position="99"/>
    </location>
</feature>
<name>A0AAN5CKK6_9BILA</name>
<dbReference type="GO" id="GO:0008528">
    <property type="term" value="F:G protein-coupled peptide receptor activity"/>
    <property type="evidence" value="ECO:0007669"/>
    <property type="project" value="InterPro"/>
</dbReference>
<dbReference type="AlphaFoldDB" id="A0AAN5CKK6"/>
<feature type="non-terminal residue" evidence="3">
    <location>
        <position position="99"/>
    </location>
</feature>
<dbReference type="InterPro" id="IPR019427">
    <property type="entry name" value="7TM_GPCR_serpentine_rcpt_Srw"/>
</dbReference>
<dbReference type="PANTHER" id="PTHR46273:SF14">
    <property type="entry name" value="G-PROTEIN COUPLED RECEPTOR DMSR-1"/>
    <property type="match status" value="1"/>
</dbReference>
<accession>A0AAN5CKK6</accession>
<evidence type="ECO:0000256" key="2">
    <source>
        <dbReference type="SAM" id="SignalP"/>
    </source>
</evidence>
<evidence type="ECO:0000313" key="3">
    <source>
        <dbReference type="EMBL" id="GMR46172.1"/>
    </source>
</evidence>
<evidence type="ECO:0000256" key="1">
    <source>
        <dbReference type="SAM" id="Phobius"/>
    </source>
</evidence>
<dbReference type="GO" id="GO:0005886">
    <property type="term" value="C:plasma membrane"/>
    <property type="evidence" value="ECO:0007669"/>
    <property type="project" value="TreeGrafter"/>
</dbReference>
<feature type="signal peptide" evidence="2">
    <location>
        <begin position="1"/>
        <end position="15"/>
    </location>
</feature>
<dbReference type="Pfam" id="PF10324">
    <property type="entry name" value="7TM_GPCR_Srw"/>
    <property type="match status" value="1"/>
</dbReference>
<protein>
    <recommendedName>
        <fullName evidence="5">G protein-coupled receptor</fullName>
    </recommendedName>
</protein>
<keyword evidence="2" id="KW-0732">Signal</keyword>